<feature type="region of interest" description="Disordered" evidence="2">
    <location>
        <begin position="559"/>
        <end position="608"/>
    </location>
</feature>
<dbReference type="AlphaFoldDB" id="A0AAP0GB22"/>
<dbReference type="PROSITE" id="PS50158">
    <property type="entry name" value="ZF_CCHC"/>
    <property type="match status" value="1"/>
</dbReference>
<keyword evidence="1" id="KW-0862">Zinc</keyword>
<sequence length="740" mass="80673">MAGENEEQRRRLRTGSSAAERTAAAAIGGGLFFSGGDKVGSGLLLRRHPAAARRKRSGGIRRIGILGFFSGGSGDPAAIQRSIFSGDFGRARSWAIQLSSPTTSKIRRRQRSSDRGRRGSGGSGDPAAAATPAVKESIRLRFLRLEEGSASVAIVRDEFRTRGPVPIAQQLVSEGGSSFGPGLHKALLGKEKAKVNDDDEWDELDLKAISTIQLCLADEVMYNVIEAENTVDLWRKLEELYMSRSLTNKLYVKKQLYSLRMSDGAQLLDHLNVFNKLVSQLRSMDVKVEEEDQALLLLSSLPRSFDHLVTTILYGKDTLKMEEVVTMLLSNEKRSSSGSSASEGLLVKSRDPSRGRSRGGGKEDDRPRSRGRCHYCKEEGHWKANCPVRKLKGKEPVPQQAAVASECVSDDDVLHVSQSRDVVVGTSDSWIMDTGCSFHMCPNIEWFSSIRHCGGGRVRMGNQSECEISGVGSIRIRMFDGVVRTLTDVRALESGDRSQRKARKDRRRSRAGFVARACARREDLGGGRVFAAVEETGRESSQEHPDTVRGAIRLRGLTEELRITQEKREKTKSSGGDFGRDRAQRSERRQQRSAAVSSSPAATRSGAASFCGGVRQARSRAIFSGDLGDPAAARRKRSGGIRRIGILGFFSGGSGDPAAIQRSIFSGDFGRARSWAIQLSSPTTSKIRRRQRSSDRGRRGSGGSGDPAAAATPAVKESIRLRFLRLEEGSGFLGRTAAAR</sequence>
<comment type="caution">
    <text evidence="4">The sequence shown here is derived from an EMBL/GenBank/DDBJ whole genome shotgun (WGS) entry which is preliminary data.</text>
</comment>
<dbReference type="Proteomes" id="UP001418222">
    <property type="component" value="Unassembled WGS sequence"/>
</dbReference>
<keyword evidence="5" id="KW-1185">Reference proteome</keyword>
<evidence type="ECO:0000256" key="2">
    <source>
        <dbReference type="SAM" id="MobiDB-lite"/>
    </source>
</evidence>
<name>A0AAP0GB22_9ASPA</name>
<dbReference type="PANTHER" id="PTHR47592:SF27">
    <property type="entry name" value="OS08G0421700 PROTEIN"/>
    <property type="match status" value="1"/>
</dbReference>
<keyword evidence="1" id="KW-0863">Zinc-finger</keyword>
<feature type="compositionally biased region" description="Basic and acidic residues" evidence="2">
    <location>
        <begin position="559"/>
        <end position="590"/>
    </location>
</feature>
<dbReference type="GO" id="GO:0003676">
    <property type="term" value="F:nucleic acid binding"/>
    <property type="evidence" value="ECO:0007669"/>
    <property type="project" value="InterPro"/>
</dbReference>
<evidence type="ECO:0000256" key="1">
    <source>
        <dbReference type="PROSITE-ProRule" id="PRU00047"/>
    </source>
</evidence>
<dbReference type="SMART" id="SM00343">
    <property type="entry name" value="ZnF_C2HC"/>
    <property type="match status" value="1"/>
</dbReference>
<evidence type="ECO:0000259" key="3">
    <source>
        <dbReference type="PROSITE" id="PS50158"/>
    </source>
</evidence>
<reference evidence="4 5" key="1">
    <citation type="journal article" date="2022" name="Nat. Plants">
        <title>Genomes of leafy and leafless Platanthera orchids illuminate the evolution of mycoheterotrophy.</title>
        <authorList>
            <person name="Li M.H."/>
            <person name="Liu K.W."/>
            <person name="Li Z."/>
            <person name="Lu H.C."/>
            <person name="Ye Q.L."/>
            <person name="Zhang D."/>
            <person name="Wang J.Y."/>
            <person name="Li Y.F."/>
            <person name="Zhong Z.M."/>
            <person name="Liu X."/>
            <person name="Yu X."/>
            <person name="Liu D.K."/>
            <person name="Tu X.D."/>
            <person name="Liu B."/>
            <person name="Hao Y."/>
            <person name="Liao X.Y."/>
            <person name="Jiang Y.T."/>
            <person name="Sun W.H."/>
            <person name="Chen J."/>
            <person name="Chen Y.Q."/>
            <person name="Ai Y."/>
            <person name="Zhai J.W."/>
            <person name="Wu S.S."/>
            <person name="Zhou Z."/>
            <person name="Hsiao Y.Y."/>
            <person name="Wu W.L."/>
            <person name="Chen Y.Y."/>
            <person name="Lin Y.F."/>
            <person name="Hsu J.L."/>
            <person name="Li C.Y."/>
            <person name="Wang Z.W."/>
            <person name="Zhao X."/>
            <person name="Zhong W.Y."/>
            <person name="Ma X.K."/>
            <person name="Ma L."/>
            <person name="Huang J."/>
            <person name="Chen G.Z."/>
            <person name="Huang M.Z."/>
            <person name="Huang L."/>
            <person name="Peng D.H."/>
            <person name="Luo Y.B."/>
            <person name="Zou S.Q."/>
            <person name="Chen S.P."/>
            <person name="Lan S."/>
            <person name="Tsai W.C."/>
            <person name="Van de Peer Y."/>
            <person name="Liu Z.J."/>
        </authorList>
    </citation>
    <scope>NUCLEOTIDE SEQUENCE [LARGE SCALE GENOMIC DNA]</scope>
    <source>
        <strain evidence="4">Lor287</strain>
    </source>
</reference>
<feature type="compositionally biased region" description="Low complexity" evidence="2">
    <location>
        <begin position="592"/>
        <end position="605"/>
    </location>
</feature>
<dbReference type="PANTHER" id="PTHR47592">
    <property type="entry name" value="PBF68 PROTEIN"/>
    <property type="match status" value="1"/>
</dbReference>
<gene>
    <name evidence="4" type="ORF">KSP39_PZI005012</name>
</gene>
<dbReference type="Pfam" id="PF22936">
    <property type="entry name" value="Pol_BBD"/>
    <property type="match status" value="1"/>
</dbReference>
<dbReference type="InterPro" id="IPR036875">
    <property type="entry name" value="Znf_CCHC_sf"/>
</dbReference>
<feature type="compositionally biased region" description="Basic and acidic residues" evidence="2">
    <location>
        <begin position="535"/>
        <end position="547"/>
    </location>
</feature>
<dbReference type="GO" id="GO:0008270">
    <property type="term" value="F:zinc ion binding"/>
    <property type="evidence" value="ECO:0007669"/>
    <property type="project" value="UniProtKB-KW"/>
</dbReference>
<proteinExistence type="predicted"/>
<dbReference type="InterPro" id="IPR001878">
    <property type="entry name" value="Znf_CCHC"/>
</dbReference>
<evidence type="ECO:0000313" key="4">
    <source>
        <dbReference type="EMBL" id="KAK8948980.1"/>
    </source>
</evidence>
<feature type="region of interest" description="Disordered" evidence="2">
    <location>
        <begin position="680"/>
        <end position="713"/>
    </location>
</feature>
<feature type="compositionally biased region" description="Low complexity" evidence="2">
    <location>
        <begin position="336"/>
        <end position="346"/>
    </location>
</feature>
<feature type="compositionally biased region" description="Basic and acidic residues" evidence="2">
    <location>
        <begin position="348"/>
        <end position="368"/>
    </location>
</feature>
<protein>
    <recommendedName>
        <fullName evidence="3">CCHC-type domain-containing protein</fullName>
    </recommendedName>
</protein>
<dbReference type="Pfam" id="PF14223">
    <property type="entry name" value="Retrotran_gag_2"/>
    <property type="match status" value="1"/>
</dbReference>
<dbReference type="Gene3D" id="4.10.60.10">
    <property type="entry name" value="Zinc finger, CCHC-type"/>
    <property type="match status" value="1"/>
</dbReference>
<feature type="region of interest" description="Disordered" evidence="2">
    <location>
        <begin position="99"/>
        <end position="132"/>
    </location>
</feature>
<feature type="region of interest" description="Disordered" evidence="2">
    <location>
        <begin position="534"/>
        <end position="553"/>
    </location>
</feature>
<feature type="domain" description="CCHC-type" evidence="3">
    <location>
        <begin position="372"/>
        <end position="387"/>
    </location>
</feature>
<dbReference type="SUPFAM" id="SSF57756">
    <property type="entry name" value="Retrovirus zinc finger-like domains"/>
    <property type="match status" value="1"/>
</dbReference>
<dbReference type="EMBL" id="JBBWWQ010000004">
    <property type="protein sequence ID" value="KAK8948980.1"/>
    <property type="molecule type" value="Genomic_DNA"/>
</dbReference>
<feature type="region of interest" description="Disordered" evidence="2">
    <location>
        <begin position="332"/>
        <end position="370"/>
    </location>
</feature>
<keyword evidence="1" id="KW-0479">Metal-binding</keyword>
<dbReference type="InterPro" id="IPR054722">
    <property type="entry name" value="PolX-like_BBD"/>
</dbReference>
<accession>A0AAP0GB22</accession>
<evidence type="ECO:0000313" key="5">
    <source>
        <dbReference type="Proteomes" id="UP001418222"/>
    </source>
</evidence>
<organism evidence="4 5">
    <name type="scientific">Platanthera zijinensis</name>
    <dbReference type="NCBI Taxonomy" id="2320716"/>
    <lineage>
        <taxon>Eukaryota</taxon>
        <taxon>Viridiplantae</taxon>
        <taxon>Streptophyta</taxon>
        <taxon>Embryophyta</taxon>
        <taxon>Tracheophyta</taxon>
        <taxon>Spermatophyta</taxon>
        <taxon>Magnoliopsida</taxon>
        <taxon>Liliopsida</taxon>
        <taxon>Asparagales</taxon>
        <taxon>Orchidaceae</taxon>
        <taxon>Orchidoideae</taxon>
        <taxon>Orchideae</taxon>
        <taxon>Orchidinae</taxon>
        <taxon>Platanthera</taxon>
    </lineage>
</organism>